<protein>
    <submittedName>
        <fullName evidence="2">Uncharacterized protein</fullName>
    </submittedName>
</protein>
<dbReference type="AlphaFoldDB" id="A0A081AX87"/>
<sequence length="106" mass="12052">MEELDALRFQLETLKLEATKSSQRFDSEKHQLEQTGKLETLAEEFKASQTVLQLAVAKREDTQTIETEMQSKELGGGTWTRTKEHQAGSGTGLFMRERHRRRGATG</sequence>
<organism evidence="2 3">
    <name type="scientific">Phytophthora nicotianae P1976</name>
    <dbReference type="NCBI Taxonomy" id="1317066"/>
    <lineage>
        <taxon>Eukaryota</taxon>
        <taxon>Sar</taxon>
        <taxon>Stramenopiles</taxon>
        <taxon>Oomycota</taxon>
        <taxon>Peronosporomycetes</taxon>
        <taxon>Peronosporales</taxon>
        <taxon>Peronosporaceae</taxon>
        <taxon>Phytophthora</taxon>
    </lineage>
</organism>
<accession>A0A081AX87</accession>
<dbReference type="Proteomes" id="UP000028582">
    <property type="component" value="Unassembled WGS sequence"/>
</dbReference>
<feature type="compositionally biased region" description="Basic residues" evidence="1">
    <location>
        <begin position="97"/>
        <end position="106"/>
    </location>
</feature>
<evidence type="ECO:0000256" key="1">
    <source>
        <dbReference type="SAM" id="MobiDB-lite"/>
    </source>
</evidence>
<proteinExistence type="predicted"/>
<comment type="caution">
    <text evidence="2">The sequence shown here is derived from an EMBL/GenBank/DDBJ whole genome shotgun (WGS) entry which is preliminary data.</text>
</comment>
<gene>
    <name evidence="2" type="ORF">F444_02522</name>
</gene>
<name>A0A081AX87_PHYNI</name>
<dbReference type="EMBL" id="ANJA01000502">
    <property type="protein sequence ID" value="ETO83498.1"/>
    <property type="molecule type" value="Genomic_DNA"/>
</dbReference>
<evidence type="ECO:0000313" key="3">
    <source>
        <dbReference type="Proteomes" id="UP000028582"/>
    </source>
</evidence>
<evidence type="ECO:0000313" key="2">
    <source>
        <dbReference type="EMBL" id="ETO83498.1"/>
    </source>
</evidence>
<reference evidence="2 3" key="1">
    <citation type="submission" date="2013-11" db="EMBL/GenBank/DDBJ databases">
        <title>The Genome Sequence of Phytophthora parasitica P1976.</title>
        <authorList>
            <consortium name="The Broad Institute Genomics Platform"/>
            <person name="Russ C."/>
            <person name="Tyler B."/>
            <person name="Panabieres F."/>
            <person name="Shan W."/>
            <person name="Tripathy S."/>
            <person name="Grunwald N."/>
            <person name="Machado M."/>
            <person name="Johnson C.S."/>
            <person name="Walker B."/>
            <person name="Young S."/>
            <person name="Zeng Q."/>
            <person name="Gargeya S."/>
            <person name="Fitzgerald M."/>
            <person name="Haas B."/>
            <person name="Abouelleil A."/>
            <person name="Allen A.W."/>
            <person name="Alvarado L."/>
            <person name="Arachchi H.M."/>
            <person name="Berlin A.M."/>
            <person name="Chapman S.B."/>
            <person name="Gainer-Dewar J."/>
            <person name="Goldberg J."/>
            <person name="Griggs A."/>
            <person name="Gujja S."/>
            <person name="Hansen M."/>
            <person name="Howarth C."/>
            <person name="Imamovic A."/>
            <person name="Ireland A."/>
            <person name="Larimer J."/>
            <person name="McCowan C."/>
            <person name="Murphy C."/>
            <person name="Pearson M."/>
            <person name="Poon T.W."/>
            <person name="Priest M."/>
            <person name="Roberts A."/>
            <person name="Saif S."/>
            <person name="Shea T."/>
            <person name="Sisk P."/>
            <person name="Sykes S."/>
            <person name="Wortman J."/>
            <person name="Nusbaum C."/>
            <person name="Birren B."/>
        </authorList>
    </citation>
    <scope>NUCLEOTIDE SEQUENCE [LARGE SCALE GENOMIC DNA]</scope>
    <source>
        <strain evidence="2 3">P1976</strain>
    </source>
</reference>
<feature type="region of interest" description="Disordered" evidence="1">
    <location>
        <begin position="60"/>
        <end position="106"/>
    </location>
</feature>